<evidence type="ECO:0000313" key="2">
    <source>
        <dbReference type="EMBL" id="MFD1104226.1"/>
    </source>
</evidence>
<organism evidence="2 3">
    <name type="scientific">Sphingobium olei</name>
    <dbReference type="NCBI Taxonomy" id="420955"/>
    <lineage>
        <taxon>Bacteria</taxon>
        <taxon>Pseudomonadati</taxon>
        <taxon>Pseudomonadota</taxon>
        <taxon>Alphaproteobacteria</taxon>
        <taxon>Sphingomonadales</taxon>
        <taxon>Sphingomonadaceae</taxon>
        <taxon>Sphingobium</taxon>
    </lineage>
</organism>
<evidence type="ECO:0000259" key="1">
    <source>
        <dbReference type="Pfam" id="PF08281"/>
    </source>
</evidence>
<dbReference type="InterPro" id="IPR036388">
    <property type="entry name" value="WH-like_DNA-bd_sf"/>
</dbReference>
<accession>A0ABW3NV21</accession>
<protein>
    <submittedName>
        <fullName evidence="2">Sigma factor-like helix-turn-helix DNA-binding protein</fullName>
    </submittedName>
</protein>
<dbReference type="Pfam" id="PF08281">
    <property type="entry name" value="Sigma70_r4_2"/>
    <property type="match status" value="1"/>
</dbReference>
<dbReference type="InterPro" id="IPR013324">
    <property type="entry name" value="RNA_pol_sigma_r3/r4-like"/>
</dbReference>
<evidence type="ECO:0000313" key="3">
    <source>
        <dbReference type="Proteomes" id="UP001597203"/>
    </source>
</evidence>
<name>A0ABW3NV21_9SPHN</name>
<dbReference type="Proteomes" id="UP001597203">
    <property type="component" value="Unassembled WGS sequence"/>
</dbReference>
<dbReference type="Gene3D" id="1.10.10.10">
    <property type="entry name" value="Winged helix-like DNA-binding domain superfamily/Winged helix DNA-binding domain"/>
    <property type="match status" value="1"/>
</dbReference>
<sequence>MTACADAETLALYEAALDRLPPLSCVVFLLHRVDELSYVEIAERLSIMVAAVEACIVEALLVICATVDGREHRQRPLEVIAEAEAALHERHRRACGDFSRESGGGIWRMVHSIRQIGRRRPTFETWLCNLVGR</sequence>
<comment type="caution">
    <text evidence="2">The sequence shown here is derived from an EMBL/GenBank/DDBJ whole genome shotgun (WGS) entry which is preliminary data.</text>
</comment>
<gene>
    <name evidence="2" type="ORF">ACFQ24_04905</name>
</gene>
<dbReference type="SUPFAM" id="SSF88659">
    <property type="entry name" value="Sigma3 and sigma4 domains of RNA polymerase sigma factors"/>
    <property type="match status" value="1"/>
</dbReference>
<dbReference type="RefSeq" id="WP_380909408.1">
    <property type="nucleotide sequence ID" value="NZ_JBHTLS010000083.1"/>
</dbReference>
<dbReference type="InterPro" id="IPR013249">
    <property type="entry name" value="RNA_pol_sigma70_r4_t2"/>
</dbReference>
<reference evidence="3" key="1">
    <citation type="journal article" date="2019" name="Int. J. Syst. Evol. Microbiol.">
        <title>The Global Catalogue of Microorganisms (GCM) 10K type strain sequencing project: providing services to taxonomists for standard genome sequencing and annotation.</title>
        <authorList>
            <consortium name="The Broad Institute Genomics Platform"/>
            <consortium name="The Broad Institute Genome Sequencing Center for Infectious Disease"/>
            <person name="Wu L."/>
            <person name="Ma J."/>
        </authorList>
    </citation>
    <scope>NUCLEOTIDE SEQUENCE [LARGE SCALE GENOMIC DNA]</scope>
    <source>
        <strain evidence="3">CCUG 54329</strain>
    </source>
</reference>
<dbReference type="EMBL" id="JBHTLS010000083">
    <property type="protein sequence ID" value="MFD1104226.1"/>
    <property type="molecule type" value="Genomic_DNA"/>
</dbReference>
<proteinExistence type="predicted"/>
<keyword evidence="3" id="KW-1185">Reference proteome</keyword>
<feature type="domain" description="RNA polymerase sigma factor 70 region 4 type 2" evidence="1">
    <location>
        <begin position="13"/>
        <end position="54"/>
    </location>
</feature>